<dbReference type="Pfam" id="PF00512">
    <property type="entry name" value="HisKA"/>
    <property type="match status" value="1"/>
</dbReference>
<feature type="coiled-coil region" evidence="8">
    <location>
        <begin position="447"/>
        <end position="478"/>
    </location>
</feature>
<dbReference type="Gene3D" id="3.30.565.10">
    <property type="entry name" value="Histidine kinase-like ATPase, C-terminal domain"/>
    <property type="match status" value="1"/>
</dbReference>
<feature type="domain" description="Histidine kinase" evidence="10">
    <location>
        <begin position="485"/>
        <end position="700"/>
    </location>
</feature>
<reference evidence="11 12" key="1">
    <citation type="submission" date="2017-06" db="EMBL/GenBank/DDBJ databases">
        <title>Genome sequencing of cyanobaciteial culture collection at National Institute for Environmental Studies (NIES).</title>
        <authorList>
            <person name="Hirose Y."/>
            <person name="Shimura Y."/>
            <person name="Fujisawa T."/>
            <person name="Nakamura Y."/>
            <person name="Kawachi M."/>
        </authorList>
    </citation>
    <scope>NUCLEOTIDE SEQUENCE [LARGE SCALE GENOMIC DNA]</scope>
    <source>
        <strain evidence="11 12">NIES-267</strain>
    </source>
</reference>
<feature type="transmembrane region" description="Helical" evidence="9">
    <location>
        <begin position="6"/>
        <end position="24"/>
    </location>
</feature>
<dbReference type="InterPro" id="IPR036890">
    <property type="entry name" value="HATPase_C_sf"/>
</dbReference>
<evidence type="ECO:0000256" key="2">
    <source>
        <dbReference type="ARBA" id="ARBA00012438"/>
    </source>
</evidence>
<dbReference type="SUPFAM" id="SSF47384">
    <property type="entry name" value="Homodimeric domain of signal transducing histidine kinase"/>
    <property type="match status" value="1"/>
</dbReference>
<evidence type="ECO:0000256" key="4">
    <source>
        <dbReference type="ARBA" id="ARBA00022679"/>
    </source>
</evidence>
<dbReference type="Gene3D" id="3.30.450.40">
    <property type="match status" value="1"/>
</dbReference>
<evidence type="ECO:0000256" key="3">
    <source>
        <dbReference type="ARBA" id="ARBA00022553"/>
    </source>
</evidence>
<dbReference type="InterPro" id="IPR000014">
    <property type="entry name" value="PAS"/>
</dbReference>
<keyword evidence="4" id="KW-0808">Transferase</keyword>
<dbReference type="InterPro" id="IPR029016">
    <property type="entry name" value="GAF-like_dom_sf"/>
</dbReference>
<keyword evidence="8" id="KW-0175">Coiled coil</keyword>
<dbReference type="NCBIfam" id="TIGR00229">
    <property type="entry name" value="sensory_box"/>
    <property type="match status" value="1"/>
</dbReference>
<dbReference type="Proteomes" id="UP000218418">
    <property type="component" value="Chromosome"/>
</dbReference>
<dbReference type="EMBL" id="AP018227">
    <property type="protein sequence ID" value="BAY82796.1"/>
    <property type="molecule type" value="Genomic_DNA"/>
</dbReference>
<dbReference type="AlphaFoldDB" id="A0A1Z4LNJ4"/>
<dbReference type="SUPFAM" id="SSF55785">
    <property type="entry name" value="PYP-like sensor domain (PAS domain)"/>
    <property type="match status" value="2"/>
</dbReference>
<dbReference type="FunFam" id="1.10.287.130:FF:000070">
    <property type="entry name" value="Histidine kinase sensor protein"/>
    <property type="match status" value="1"/>
</dbReference>
<gene>
    <name evidence="11" type="ORF">NIES267_22800</name>
</gene>
<evidence type="ECO:0000256" key="5">
    <source>
        <dbReference type="ARBA" id="ARBA00022777"/>
    </source>
</evidence>
<dbReference type="GO" id="GO:0007234">
    <property type="term" value="P:osmosensory signaling via phosphorelay pathway"/>
    <property type="evidence" value="ECO:0007669"/>
    <property type="project" value="TreeGrafter"/>
</dbReference>
<sequence>MELQAFVLDSILIVIGMFCWNAYLAKRLDYNRQINRGYNHIFNQNYQHLFVIKPNGCLLEVNQQAVNDYDFNPKNIRGKPLWLVFPQITVSTQRKLQDAIAKAAQGEPVSLNIERLQEEITLNKIKFSFTPIADRKGKIKVIVAEICNIDQSIQTEITQKQQLLETFFNKASIGLAILDDKWRHVQINDVLADINGKSVEEHIGKTVREIVPQVAPQLESIYQQVATTVEAVCGIEINGETPKQPGVIRSWEASYFSLPVSNHRNGIGCVVLEVTERKKTQTDLANRIKQQATIAQLGQLALSGLELPALFKQTTVLVAQSLNVDSCKILELVPNSDALVLRSSVGLESDLLDNITVETNYKSQAGYTLLSGQTVILDNLNEENRFTGSSLLHQHQYISGVSTIIPGEDNQPFGVLEAHSTEEHQFSWDDANFLQSIANILSAAITRKQAEAENRQLNATLEARVKQRTEQLEEVNQELEAFCYSVSHDLRAPLRAIQGFAQVLLEDYESLFDEMGREYLNRLITAAGHLDTLILDLLAYSRLGRTQIQLGQVDLASVVEGILRELESELQEKQAQVIIKTTLPVVKSQQSILKSIITNLITNAIKFVHPKARAVVQIWAEERGKYIRLWVEDNGIGIAPEHQERIFRVFERLHGVESYVGTGIGLAIVKRGVESIDGSVGVFSNLNHGSLFWIELPKCKE</sequence>
<dbReference type="InterPro" id="IPR005467">
    <property type="entry name" value="His_kinase_dom"/>
</dbReference>
<dbReference type="InterPro" id="IPR003018">
    <property type="entry name" value="GAF"/>
</dbReference>
<dbReference type="SMART" id="SM00091">
    <property type="entry name" value="PAS"/>
    <property type="match status" value="2"/>
</dbReference>
<dbReference type="Pfam" id="PF01590">
    <property type="entry name" value="GAF"/>
    <property type="match status" value="1"/>
</dbReference>
<name>A0A1Z4LNJ4_9CYAN</name>
<dbReference type="PANTHER" id="PTHR42878:SF15">
    <property type="entry name" value="BACTERIOPHYTOCHROME"/>
    <property type="match status" value="1"/>
</dbReference>
<dbReference type="InterPro" id="IPR035965">
    <property type="entry name" value="PAS-like_dom_sf"/>
</dbReference>
<keyword evidence="9" id="KW-1133">Transmembrane helix</keyword>
<dbReference type="SUPFAM" id="SSF55781">
    <property type="entry name" value="GAF domain-like"/>
    <property type="match status" value="1"/>
</dbReference>
<keyword evidence="5" id="KW-0418">Kinase</keyword>
<dbReference type="InterPro" id="IPR003594">
    <property type="entry name" value="HATPase_dom"/>
</dbReference>
<keyword evidence="12" id="KW-1185">Reference proteome</keyword>
<comment type="catalytic activity">
    <reaction evidence="1">
        <text>ATP + protein L-histidine = ADP + protein N-phospho-L-histidine.</text>
        <dbReference type="EC" id="2.7.13.3"/>
    </reaction>
</comment>
<dbReference type="EC" id="2.7.13.3" evidence="2"/>
<evidence type="ECO:0000256" key="6">
    <source>
        <dbReference type="ARBA" id="ARBA00023012"/>
    </source>
</evidence>
<evidence type="ECO:0000259" key="10">
    <source>
        <dbReference type="PROSITE" id="PS50109"/>
    </source>
</evidence>
<dbReference type="SMART" id="SM00065">
    <property type="entry name" value="GAF"/>
    <property type="match status" value="1"/>
</dbReference>
<dbReference type="GO" id="GO:0000155">
    <property type="term" value="F:phosphorelay sensor kinase activity"/>
    <property type="evidence" value="ECO:0007669"/>
    <property type="project" value="InterPro"/>
</dbReference>
<dbReference type="InterPro" id="IPR003661">
    <property type="entry name" value="HisK_dim/P_dom"/>
</dbReference>
<dbReference type="PROSITE" id="PS50109">
    <property type="entry name" value="HIS_KIN"/>
    <property type="match status" value="1"/>
</dbReference>
<dbReference type="Pfam" id="PF08448">
    <property type="entry name" value="PAS_4"/>
    <property type="match status" value="1"/>
</dbReference>
<dbReference type="CDD" id="cd00082">
    <property type="entry name" value="HisKA"/>
    <property type="match status" value="1"/>
</dbReference>
<dbReference type="GO" id="GO:0000156">
    <property type="term" value="F:phosphorelay response regulator activity"/>
    <property type="evidence" value="ECO:0007669"/>
    <property type="project" value="TreeGrafter"/>
</dbReference>
<evidence type="ECO:0000256" key="8">
    <source>
        <dbReference type="SAM" id="Coils"/>
    </source>
</evidence>
<keyword evidence="6" id="KW-0902">Two-component regulatory system</keyword>
<accession>A0A1Z4LNJ4</accession>
<dbReference type="InterPro" id="IPR013656">
    <property type="entry name" value="PAS_4"/>
</dbReference>
<dbReference type="Gene3D" id="3.30.450.20">
    <property type="entry name" value="PAS domain"/>
    <property type="match status" value="2"/>
</dbReference>
<proteinExistence type="predicted"/>
<evidence type="ECO:0000256" key="9">
    <source>
        <dbReference type="SAM" id="Phobius"/>
    </source>
</evidence>
<keyword evidence="3" id="KW-0597">Phosphoprotein</keyword>
<dbReference type="SMART" id="SM00388">
    <property type="entry name" value="HisKA"/>
    <property type="match status" value="1"/>
</dbReference>
<keyword evidence="7 9" id="KW-0472">Membrane</keyword>
<organism evidence="11 12">
    <name type="scientific">Calothrix parasitica NIES-267</name>
    <dbReference type="NCBI Taxonomy" id="1973488"/>
    <lineage>
        <taxon>Bacteria</taxon>
        <taxon>Bacillati</taxon>
        <taxon>Cyanobacteriota</taxon>
        <taxon>Cyanophyceae</taxon>
        <taxon>Nostocales</taxon>
        <taxon>Calotrichaceae</taxon>
        <taxon>Calothrix</taxon>
    </lineage>
</organism>
<dbReference type="GO" id="GO:0016020">
    <property type="term" value="C:membrane"/>
    <property type="evidence" value="ECO:0007669"/>
    <property type="project" value="UniProtKB-SubCell"/>
</dbReference>
<dbReference type="SMART" id="SM00387">
    <property type="entry name" value="HATPase_c"/>
    <property type="match status" value="1"/>
</dbReference>
<evidence type="ECO:0000256" key="1">
    <source>
        <dbReference type="ARBA" id="ARBA00000085"/>
    </source>
</evidence>
<evidence type="ECO:0000256" key="7">
    <source>
        <dbReference type="ARBA" id="ARBA00023136"/>
    </source>
</evidence>
<protein>
    <recommendedName>
        <fullName evidence="2">histidine kinase</fullName>
        <ecNumber evidence="2">2.7.13.3</ecNumber>
    </recommendedName>
</protein>
<dbReference type="Pfam" id="PF02518">
    <property type="entry name" value="HATPase_c"/>
    <property type="match status" value="1"/>
</dbReference>
<dbReference type="OrthoDB" id="475707at2"/>
<evidence type="ECO:0000313" key="11">
    <source>
        <dbReference type="EMBL" id="BAY82796.1"/>
    </source>
</evidence>
<dbReference type="InterPro" id="IPR050351">
    <property type="entry name" value="BphY/WalK/GraS-like"/>
</dbReference>
<keyword evidence="9" id="KW-0812">Transmembrane</keyword>
<dbReference type="InterPro" id="IPR004358">
    <property type="entry name" value="Sig_transdc_His_kin-like_C"/>
</dbReference>
<dbReference type="InterPro" id="IPR036097">
    <property type="entry name" value="HisK_dim/P_sf"/>
</dbReference>
<dbReference type="PRINTS" id="PR00344">
    <property type="entry name" value="BCTRLSENSOR"/>
</dbReference>
<dbReference type="Gene3D" id="1.10.287.130">
    <property type="match status" value="1"/>
</dbReference>
<dbReference type="PANTHER" id="PTHR42878">
    <property type="entry name" value="TWO-COMPONENT HISTIDINE KINASE"/>
    <property type="match status" value="1"/>
</dbReference>
<dbReference type="GO" id="GO:0030295">
    <property type="term" value="F:protein kinase activator activity"/>
    <property type="evidence" value="ECO:0007669"/>
    <property type="project" value="TreeGrafter"/>
</dbReference>
<evidence type="ECO:0000313" key="12">
    <source>
        <dbReference type="Proteomes" id="UP000218418"/>
    </source>
</evidence>
<dbReference type="SUPFAM" id="SSF55874">
    <property type="entry name" value="ATPase domain of HSP90 chaperone/DNA topoisomerase II/histidine kinase"/>
    <property type="match status" value="1"/>
</dbReference>